<accession>A0A1W2DJU3</accession>
<protein>
    <submittedName>
        <fullName evidence="2">DnaJ domain-containing protein</fullName>
    </submittedName>
</protein>
<dbReference type="Proteomes" id="UP000192418">
    <property type="component" value="Unassembled WGS sequence"/>
</dbReference>
<dbReference type="EMBL" id="FWXY01000018">
    <property type="protein sequence ID" value="SMC97790.1"/>
    <property type="molecule type" value="Genomic_DNA"/>
</dbReference>
<dbReference type="OrthoDB" id="9775658at2"/>
<organism evidence="2 3">
    <name type="scientific">Desulfocicer vacuolatum DSM 3385</name>
    <dbReference type="NCBI Taxonomy" id="1121400"/>
    <lineage>
        <taxon>Bacteria</taxon>
        <taxon>Pseudomonadati</taxon>
        <taxon>Thermodesulfobacteriota</taxon>
        <taxon>Desulfobacteria</taxon>
        <taxon>Desulfobacterales</taxon>
        <taxon>Desulfobacteraceae</taxon>
        <taxon>Desulfocicer</taxon>
    </lineage>
</organism>
<dbReference type="STRING" id="1121400.SAMN02746065_11846"/>
<evidence type="ECO:0000313" key="2">
    <source>
        <dbReference type="EMBL" id="SMC97790.1"/>
    </source>
</evidence>
<dbReference type="PROSITE" id="PS50076">
    <property type="entry name" value="DNAJ_2"/>
    <property type="match status" value="1"/>
</dbReference>
<evidence type="ECO:0000313" key="3">
    <source>
        <dbReference type="Proteomes" id="UP000192418"/>
    </source>
</evidence>
<dbReference type="SMART" id="SM00271">
    <property type="entry name" value="DnaJ"/>
    <property type="match status" value="1"/>
</dbReference>
<dbReference type="Gene3D" id="1.10.287.110">
    <property type="entry name" value="DnaJ domain"/>
    <property type="match status" value="1"/>
</dbReference>
<sequence length="335" mass="39219">MYIARETVHGKINFSLRISVPSGEGFKSRDLYDLGHDPASHIIYPGGNSYYINEKITDAISKLGIPVDDDRLESLFMSFISPEIRRAVETFQNRGGEKKKPISPEQHHFIQYRMPWFDKRRLLFLKFGQIDPGPVENMPPRLFRELMEKSRDEIEHNFMRQENRMDLSEFKTYVYSSLNLQRCFESFLAKQMPQALDQEEVDNCFINELCAVNKSLFPPSTKSAASLHPFLHRYVIMFFDHGYAHSTLLDEFAHNFMNRHRRTHPPPGSAKTPISLKQALANMELDHSIFQAMTSKQLTRHYRTLARKHHPDKGGEKKQFIALNEAYEYLMEKMR</sequence>
<keyword evidence="3" id="KW-1185">Reference proteome</keyword>
<dbReference type="Pfam" id="PF00226">
    <property type="entry name" value="DnaJ"/>
    <property type="match status" value="1"/>
</dbReference>
<dbReference type="CDD" id="cd06257">
    <property type="entry name" value="DnaJ"/>
    <property type="match status" value="1"/>
</dbReference>
<gene>
    <name evidence="2" type="ORF">SAMN02746065_11846</name>
</gene>
<dbReference type="AlphaFoldDB" id="A0A1W2DJU3"/>
<name>A0A1W2DJU3_9BACT</name>
<reference evidence="2 3" key="1">
    <citation type="submission" date="2017-04" db="EMBL/GenBank/DDBJ databases">
        <authorList>
            <person name="Afonso C.L."/>
            <person name="Miller P.J."/>
            <person name="Scott M.A."/>
            <person name="Spackman E."/>
            <person name="Goraichik I."/>
            <person name="Dimitrov K.M."/>
            <person name="Suarez D.L."/>
            <person name="Swayne D.E."/>
        </authorList>
    </citation>
    <scope>NUCLEOTIDE SEQUENCE [LARGE SCALE GENOMIC DNA]</scope>
    <source>
        <strain evidence="2 3">DSM 3385</strain>
    </source>
</reference>
<feature type="domain" description="J" evidence="1">
    <location>
        <begin position="275"/>
        <end position="335"/>
    </location>
</feature>
<dbReference type="InterPro" id="IPR036869">
    <property type="entry name" value="J_dom_sf"/>
</dbReference>
<proteinExistence type="predicted"/>
<dbReference type="SUPFAM" id="SSF46565">
    <property type="entry name" value="Chaperone J-domain"/>
    <property type="match status" value="1"/>
</dbReference>
<dbReference type="RefSeq" id="WP_084070482.1">
    <property type="nucleotide sequence ID" value="NZ_FWXY01000018.1"/>
</dbReference>
<dbReference type="InterPro" id="IPR001623">
    <property type="entry name" value="DnaJ_domain"/>
</dbReference>
<evidence type="ECO:0000259" key="1">
    <source>
        <dbReference type="PROSITE" id="PS50076"/>
    </source>
</evidence>